<dbReference type="AlphaFoldDB" id="A0A1S2XFK0"/>
<dbReference type="InterPro" id="IPR000528">
    <property type="entry name" value="Plant_nsLTP"/>
</dbReference>
<dbReference type="Proteomes" id="UP000087171">
    <property type="component" value="Chromosome Ca1"/>
</dbReference>
<dbReference type="SMR" id="A0A1S2XFK0"/>
<dbReference type="InterPro" id="IPR016140">
    <property type="entry name" value="Bifunc_inhib/LTP/seed_store"/>
</dbReference>
<dbReference type="CDD" id="cd01960">
    <property type="entry name" value="nsLTP1"/>
    <property type="match status" value="1"/>
</dbReference>
<evidence type="ECO:0000256" key="2">
    <source>
        <dbReference type="ARBA" id="ARBA00022729"/>
    </source>
</evidence>
<feature type="domain" description="Bifunctional inhibitor/plant lipid transfer protein/seed storage helical" evidence="6">
    <location>
        <begin position="27"/>
        <end position="111"/>
    </location>
</feature>
<keyword evidence="3" id="KW-1015">Disulfide bond</keyword>
<reference evidence="7" key="1">
    <citation type="journal article" date="2013" name="Nat. Biotechnol.">
        <title>Draft genome sequence of chickpea (Cicer arietinum) provides a resource for trait improvement.</title>
        <authorList>
            <person name="Varshney R.K."/>
            <person name="Song C."/>
            <person name="Saxena R.K."/>
            <person name="Azam S."/>
            <person name="Yu S."/>
            <person name="Sharpe A.G."/>
            <person name="Cannon S."/>
            <person name="Baek J."/>
            <person name="Rosen B.D."/>
            <person name="Tar'an B."/>
            <person name="Millan T."/>
            <person name="Zhang X."/>
            <person name="Ramsay L.D."/>
            <person name="Iwata A."/>
            <person name="Wang Y."/>
            <person name="Nelson W."/>
            <person name="Farmer A.D."/>
            <person name="Gaur P.M."/>
            <person name="Soderlund C."/>
            <person name="Penmetsa R.V."/>
            <person name="Xu C."/>
            <person name="Bharti A.K."/>
            <person name="He W."/>
            <person name="Winter P."/>
            <person name="Zhao S."/>
            <person name="Hane J.K."/>
            <person name="Carrasquilla-Garcia N."/>
            <person name="Condie J.A."/>
            <person name="Upadhyaya H.D."/>
            <person name="Luo M.C."/>
            <person name="Thudi M."/>
            <person name="Gowda C.L."/>
            <person name="Singh N.P."/>
            <person name="Lichtenzveig J."/>
            <person name="Gali K.K."/>
            <person name="Rubio J."/>
            <person name="Nadarajan N."/>
            <person name="Dolezel J."/>
            <person name="Bansal K.C."/>
            <person name="Xu X."/>
            <person name="Edwards D."/>
            <person name="Zhang G."/>
            <person name="Kahl G."/>
            <person name="Gil J."/>
            <person name="Singh K.B."/>
            <person name="Datta S.K."/>
            <person name="Jackson S.A."/>
            <person name="Wang J."/>
            <person name="Cook D.R."/>
        </authorList>
    </citation>
    <scope>NUCLEOTIDE SEQUENCE [LARGE SCALE GENOMIC DNA]</scope>
    <source>
        <strain evidence="7">cv. CDC Frontier</strain>
    </source>
</reference>
<dbReference type="STRING" id="3827.A0A1S2XFK0"/>
<dbReference type="PROSITE" id="PS00597">
    <property type="entry name" value="PLANT_LTP"/>
    <property type="match status" value="1"/>
</dbReference>
<dbReference type="Pfam" id="PF00234">
    <property type="entry name" value="Tryp_alpha_amyl"/>
    <property type="match status" value="1"/>
</dbReference>
<keyword evidence="4" id="KW-0813">Transport</keyword>
<dbReference type="KEGG" id="cam:101494633"/>
<evidence type="ECO:0000256" key="3">
    <source>
        <dbReference type="ARBA" id="ARBA00023157"/>
    </source>
</evidence>
<dbReference type="GeneID" id="101494633"/>
<evidence type="ECO:0000313" key="8">
    <source>
        <dbReference type="RefSeq" id="XP_004488587.1"/>
    </source>
</evidence>
<keyword evidence="7" id="KW-1185">Reference proteome</keyword>
<dbReference type="eggNOG" id="ENOG502S6F2">
    <property type="taxonomic scope" value="Eukaryota"/>
</dbReference>
<keyword evidence="2 5" id="KW-0732">Signal</keyword>
<dbReference type="InterPro" id="IPR036312">
    <property type="entry name" value="Bifun_inhib/LTP/seed_sf"/>
</dbReference>
<dbReference type="Gene3D" id="1.10.110.10">
    <property type="entry name" value="Plant lipid-transfer and hydrophobic proteins"/>
    <property type="match status" value="1"/>
</dbReference>
<evidence type="ECO:0000256" key="5">
    <source>
        <dbReference type="SAM" id="SignalP"/>
    </source>
</evidence>
<evidence type="ECO:0000256" key="4">
    <source>
        <dbReference type="RuleBase" id="RU000628"/>
    </source>
</evidence>
<comment type="similarity">
    <text evidence="1 4">Belongs to the plant LTP family.</text>
</comment>
<dbReference type="PRINTS" id="PR00382">
    <property type="entry name" value="LIPIDTRNSFER"/>
</dbReference>
<sequence length="115" mass="11659">MKSSSITFASLMLLILITSNSEAAITCSDVIKDLKPCLSYLVSGSGQPPSACCSGAKALASVVSTSEDKKATCNCIKSTAKSVKINSQLAKALPGNCGINTPISVSPDADCSKIG</sequence>
<protein>
    <recommendedName>
        <fullName evidence="4">Non-specific lipid-transfer protein</fullName>
    </recommendedName>
</protein>
<evidence type="ECO:0000259" key="6">
    <source>
        <dbReference type="SMART" id="SM00499"/>
    </source>
</evidence>
<keyword evidence="4" id="KW-0446">Lipid-binding</keyword>
<dbReference type="RefSeq" id="XP_004488587.1">
    <property type="nucleotide sequence ID" value="XM_004488530.3"/>
</dbReference>
<dbReference type="OrthoDB" id="1920459at2759"/>
<gene>
    <name evidence="8" type="primary">LOC101494633</name>
</gene>
<dbReference type="SUPFAM" id="SSF47699">
    <property type="entry name" value="Bifunctional inhibitor/lipid-transfer protein/seed storage 2S albumin"/>
    <property type="match status" value="1"/>
</dbReference>
<proteinExistence type="inferred from homology"/>
<dbReference type="PANTHER" id="PTHR33076">
    <property type="entry name" value="NON-SPECIFIC LIPID-TRANSFER PROTEIN 2-RELATED"/>
    <property type="match status" value="1"/>
</dbReference>
<dbReference type="GO" id="GO:0006869">
    <property type="term" value="P:lipid transport"/>
    <property type="evidence" value="ECO:0007669"/>
    <property type="project" value="InterPro"/>
</dbReference>
<organism evidence="7 8">
    <name type="scientific">Cicer arietinum</name>
    <name type="common">Chickpea</name>
    <name type="synonym">Garbanzo</name>
    <dbReference type="NCBI Taxonomy" id="3827"/>
    <lineage>
        <taxon>Eukaryota</taxon>
        <taxon>Viridiplantae</taxon>
        <taxon>Streptophyta</taxon>
        <taxon>Embryophyta</taxon>
        <taxon>Tracheophyta</taxon>
        <taxon>Spermatophyta</taxon>
        <taxon>Magnoliopsida</taxon>
        <taxon>eudicotyledons</taxon>
        <taxon>Gunneridae</taxon>
        <taxon>Pentapetalae</taxon>
        <taxon>rosids</taxon>
        <taxon>fabids</taxon>
        <taxon>Fabales</taxon>
        <taxon>Fabaceae</taxon>
        <taxon>Papilionoideae</taxon>
        <taxon>50 kb inversion clade</taxon>
        <taxon>NPAAA clade</taxon>
        <taxon>Hologalegina</taxon>
        <taxon>IRL clade</taxon>
        <taxon>Cicereae</taxon>
        <taxon>Cicer</taxon>
    </lineage>
</organism>
<feature type="signal peptide" evidence="5">
    <location>
        <begin position="1"/>
        <end position="23"/>
    </location>
</feature>
<evidence type="ECO:0000256" key="1">
    <source>
        <dbReference type="ARBA" id="ARBA00009748"/>
    </source>
</evidence>
<dbReference type="SMART" id="SM00499">
    <property type="entry name" value="AAI"/>
    <property type="match status" value="1"/>
</dbReference>
<comment type="function">
    <text evidence="4">Plant non-specific lipid-transfer proteins transfer phospholipids as well as galactolipids across membranes. May play a role in wax or cutin deposition in the cell walls of expanding epidermal cells and certain secretory tissues.</text>
</comment>
<dbReference type="PaxDb" id="3827-XP_004488587.1"/>
<feature type="chain" id="PRO_5010204261" description="Non-specific lipid-transfer protein" evidence="5">
    <location>
        <begin position="24"/>
        <end position="115"/>
    </location>
</feature>
<dbReference type="GO" id="GO:0008289">
    <property type="term" value="F:lipid binding"/>
    <property type="evidence" value="ECO:0007669"/>
    <property type="project" value="UniProtKB-KW"/>
</dbReference>
<accession>A0A1S2XFK0</accession>
<reference evidence="8" key="2">
    <citation type="submission" date="2025-08" db="UniProtKB">
        <authorList>
            <consortium name="RefSeq"/>
        </authorList>
    </citation>
    <scope>IDENTIFICATION</scope>
    <source>
        <tissue evidence="8">Etiolated seedlings</tissue>
    </source>
</reference>
<name>A0A1S2XFK0_CICAR</name>
<evidence type="ECO:0000313" key="7">
    <source>
        <dbReference type="Proteomes" id="UP000087171"/>
    </source>
</evidence>